<dbReference type="InterPro" id="IPR002160">
    <property type="entry name" value="Prot_inh_Kunz-lg"/>
</dbReference>
<dbReference type="Gramene" id="EOX97589">
    <property type="protein sequence ID" value="EOX97589"/>
    <property type="gene ID" value="TCM_006573"/>
</dbReference>
<dbReference type="GO" id="GO:0004866">
    <property type="term" value="F:endopeptidase inhibitor activity"/>
    <property type="evidence" value="ECO:0007669"/>
    <property type="project" value="InterPro"/>
</dbReference>
<dbReference type="InParanoid" id="A0A061DXT7"/>
<accession>A0A061DXT7</accession>
<dbReference type="SUPFAM" id="SSF50386">
    <property type="entry name" value="STI-like"/>
    <property type="match status" value="1"/>
</dbReference>
<dbReference type="InterPro" id="IPR011065">
    <property type="entry name" value="Kunitz_inhibitor_STI-like_sf"/>
</dbReference>
<dbReference type="Gene3D" id="2.80.10.50">
    <property type="match status" value="1"/>
</dbReference>
<dbReference type="EMBL" id="CM001880">
    <property type="protein sequence ID" value="EOX97589.1"/>
    <property type="molecule type" value="Genomic_DNA"/>
</dbReference>
<gene>
    <name evidence="2" type="ORF">TCM_006573</name>
</gene>
<evidence type="ECO:0000256" key="1">
    <source>
        <dbReference type="ARBA" id="ARBA00005440"/>
    </source>
</evidence>
<protein>
    <submittedName>
        <fullName evidence="2">21 kDa seed protein, putative</fullName>
    </submittedName>
</protein>
<reference evidence="2 3" key="1">
    <citation type="journal article" date="2013" name="Genome Biol.">
        <title>The genome sequence of the most widely cultivated cacao type and its use to identify candidate genes regulating pod color.</title>
        <authorList>
            <person name="Motamayor J.C."/>
            <person name="Mockaitis K."/>
            <person name="Schmutz J."/>
            <person name="Haiminen N."/>
            <person name="Iii D.L."/>
            <person name="Cornejo O."/>
            <person name="Findley S.D."/>
            <person name="Zheng P."/>
            <person name="Utro F."/>
            <person name="Royaert S."/>
            <person name="Saski C."/>
            <person name="Jenkins J."/>
            <person name="Podicheti R."/>
            <person name="Zhao M."/>
            <person name="Scheffler B.E."/>
            <person name="Stack J.C."/>
            <person name="Feltus F.A."/>
            <person name="Mustiga G.M."/>
            <person name="Amores F."/>
            <person name="Phillips W."/>
            <person name="Marelli J.P."/>
            <person name="May G.D."/>
            <person name="Shapiro H."/>
            <person name="Ma J."/>
            <person name="Bustamante C.D."/>
            <person name="Schnell R.J."/>
            <person name="Main D."/>
            <person name="Gilbert D."/>
            <person name="Parida L."/>
            <person name="Kuhn D.N."/>
        </authorList>
    </citation>
    <scope>NUCLEOTIDE SEQUENCE [LARGE SCALE GENOMIC DNA]</scope>
    <source>
        <strain evidence="3">cv. Matina 1-6</strain>
    </source>
</reference>
<evidence type="ECO:0000313" key="3">
    <source>
        <dbReference type="Proteomes" id="UP000026915"/>
    </source>
</evidence>
<proteinExistence type="inferred from homology"/>
<organism evidence="2 3">
    <name type="scientific">Theobroma cacao</name>
    <name type="common">Cacao</name>
    <name type="synonym">Cocoa</name>
    <dbReference type="NCBI Taxonomy" id="3641"/>
    <lineage>
        <taxon>Eukaryota</taxon>
        <taxon>Viridiplantae</taxon>
        <taxon>Streptophyta</taxon>
        <taxon>Embryophyta</taxon>
        <taxon>Tracheophyta</taxon>
        <taxon>Spermatophyta</taxon>
        <taxon>Magnoliopsida</taxon>
        <taxon>eudicotyledons</taxon>
        <taxon>Gunneridae</taxon>
        <taxon>Pentapetalae</taxon>
        <taxon>rosids</taxon>
        <taxon>malvids</taxon>
        <taxon>Malvales</taxon>
        <taxon>Malvaceae</taxon>
        <taxon>Byttnerioideae</taxon>
        <taxon>Theobroma</taxon>
    </lineage>
</organism>
<dbReference type="Proteomes" id="UP000026915">
    <property type="component" value="Chromosome 2"/>
</dbReference>
<sequence>MGKGRNQTCPYDVVQERFDLRQGIPVIFSPVDTKDDGVIRESTDLNIKFIPSGPTACSQSTVSMMDSYDESRGHWFVTTGGVEGDPYALSSLFRIKGGVSYKLAYCPSVCDSCEQYLCKEIGKYSSGLDSQLRLVLKDNGWPLVFVKADDELLKQVVDHA</sequence>
<dbReference type="eggNOG" id="ENOG502QWSQ">
    <property type="taxonomic scope" value="Eukaryota"/>
</dbReference>
<dbReference type="AlphaFoldDB" id="A0A061DXT7"/>
<comment type="similarity">
    <text evidence="1">Belongs to the protease inhibitor I3 (leguminous Kunitz-type inhibitor) family.</text>
</comment>
<dbReference type="SMART" id="SM00452">
    <property type="entry name" value="STI"/>
    <property type="match status" value="1"/>
</dbReference>
<dbReference type="PANTHER" id="PTHR33107">
    <property type="entry name" value="KUNITZ TRYPSIN INHIBITOR 2"/>
    <property type="match status" value="1"/>
</dbReference>
<dbReference type="Pfam" id="PF00197">
    <property type="entry name" value="Kunitz_legume"/>
    <property type="match status" value="1"/>
</dbReference>
<keyword evidence="3" id="KW-1185">Reference proteome</keyword>
<name>A0A061DXT7_THECC</name>
<dbReference type="HOGENOM" id="CLU_090145_1_0_1"/>
<dbReference type="PANTHER" id="PTHR33107:SF28">
    <property type="entry name" value="CYSTEINE PROTEASE INHIBITOR 8-LIKE"/>
    <property type="match status" value="1"/>
</dbReference>
<dbReference type="MEROPS" id="I03.030"/>
<evidence type="ECO:0000313" key="2">
    <source>
        <dbReference type="EMBL" id="EOX97589.1"/>
    </source>
</evidence>